<feature type="domain" description="DUF985" evidence="2">
    <location>
        <begin position="6"/>
        <end position="144"/>
    </location>
</feature>
<feature type="region of interest" description="Disordered" evidence="1">
    <location>
        <begin position="1"/>
        <end position="20"/>
    </location>
</feature>
<proteinExistence type="predicted"/>
<dbReference type="Proteomes" id="UP000321080">
    <property type="component" value="Unassembled WGS sequence"/>
</dbReference>
<dbReference type="EMBL" id="VRKQ01000016">
    <property type="protein sequence ID" value="TXG35676.1"/>
    <property type="molecule type" value="Genomic_DNA"/>
</dbReference>
<dbReference type="SUPFAM" id="SSF51182">
    <property type="entry name" value="RmlC-like cupins"/>
    <property type="match status" value="1"/>
</dbReference>
<dbReference type="InterPro" id="IPR039935">
    <property type="entry name" value="YML079W-like"/>
</dbReference>
<dbReference type="RefSeq" id="WP_147769281.1">
    <property type="nucleotide sequence ID" value="NZ_VRKQ01000016.1"/>
</dbReference>
<comment type="caution">
    <text evidence="3">The sequence shown here is derived from an EMBL/GenBank/DDBJ whole genome shotgun (WGS) entry which is preliminary data.</text>
</comment>
<dbReference type="InterPro" id="IPR009327">
    <property type="entry name" value="Cupin_DUF985"/>
</dbReference>
<dbReference type="CDD" id="cd06121">
    <property type="entry name" value="cupin_YML079wp"/>
    <property type="match status" value="1"/>
</dbReference>
<name>A0A5C7GEX7_9FLAO</name>
<reference evidence="3 4" key="1">
    <citation type="submission" date="2019-08" db="EMBL/GenBank/DDBJ databases">
        <title>Seonamhaeicola sediminis sp. nov., isolated from marine sediment.</title>
        <authorList>
            <person name="Cao W.R."/>
        </authorList>
    </citation>
    <scope>NUCLEOTIDE SEQUENCE [LARGE SCALE GENOMIC DNA]</scope>
    <source>
        <strain evidence="3 4">1505</strain>
    </source>
</reference>
<gene>
    <name evidence="3" type="ORF">FUA22_14315</name>
</gene>
<keyword evidence="4" id="KW-1185">Reference proteome</keyword>
<sequence length="167" mass="19156">MTEAENIAKKLNMQPHPEGGYYKETYRSEGFISEASLDDDISGSRNYSTGIYFMLTSDTFSAFHRIKQDEMWHFYKGAPLKLHIISKSGDYSNVIIGNDIEKGETPQFTVKSRDWFASEVIGKNNYSLVGCTVSPGFDFRDFELPERDFLISKFPQHSEIITKLTRI</sequence>
<dbReference type="Pfam" id="PF06172">
    <property type="entry name" value="Cupin_5"/>
    <property type="match status" value="1"/>
</dbReference>
<dbReference type="InterPro" id="IPR011051">
    <property type="entry name" value="RmlC_Cupin_sf"/>
</dbReference>
<organism evidence="3 4">
    <name type="scientific">Seonamhaeicola maritimus</name>
    <dbReference type="NCBI Taxonomy" id="2591822"/>
    <lineage>
        <taxon>Bacteria</taxon>
        <taxon>Pseudomonadati</taxon>
        <taxon>Bacteroidota</taxon>
        <taxon>Flavobacteriia</taxon>
        <taxon>Flavobacteriales</taxon>
        <taxon>Flavobacteriaceae</taxon>
    </lineage>
</organism>
<dbReference type="AlphaFoldDB" id="A0A5C7GEX7"/>
<dbReference type="Gene3D" id="2.60.120.10">
    <property type="entry name" value="Jelly Rolls"/>
    <property type="match status" value="1"/>
</dbReference>
<dbReference type="PANTHER" id="PTHR33387">
    <property type="entry name" value="RMLC-LIKE JELLY ROLL FOLD PROTEIN"/>
    <property type="match status" value="1"/>
</dbReference>
<protein>
    <submittedName>
        <fullName evidence="3">Cupin domain-containing protein</fullName>
    </submittedName>
</protein>
<dbReference type="OrthoDB" id="9798288at2"/>
<evidence type="ECO:0000313" key="3">
    <source>
        <dbReference type="EMBL" id="TXG35676.1"/>
    </source>
</evidence>
<dbReference type="InterPro" id="IPR014710">
    <property type="entry name" value="RmlC-like_jellyroll"/>
</dbReference>
<accession>A0A5C7GEX7</accession>
<dbReference type="PANTHER" id="PTHR33387:SF3">
    <property type="entry name" value="DUF985 DOMAIN-CONTAINING PROTEIN"/>
    <property type="match status" value="1"/>
</dbReference>
<evidence type="ECO:0000313" key="4">
    <source>
        <dbReference type="Proteomes" id="UP000321080"/>
    </source>
</evidence>
<evidence type="ECO:0000259" key="2">
    <source>
        <dbReference type="Pfam" id="PF06172"/>
    </source>
</evidence>
<evidence type="ECO:0000256" key="1">
    <source>
        <dbReference type="SAM" id="MobiDB-lite"/>
    </source>
</evidence>